<dbReference type="EMBL" id="CP017831">
    <property type="protein sequence ID" value="AOZ97317.1"/>
    <property type="molecule type" value="Genomic_DNA"/>
</dbReference>
<evidence type="ECO:0000313" key="2">
    <source>
        <dbReference type="Proteomes" id="UP000179284"/>
    </source>
</evidence>
<dbReference type="AlphaFoldDB" id="A0A1D9P3W2"/>
<protein>
    <submittedName>
        <fullName evidence="1">Uncharacterized protein</fullName>
    </submittedName>
</protein>
<keyword evidence="2" id="KW-1185">Reference proteome</keyword>
<accession>A0A1D9P3W2</accession>
<sequence>MEKSKREKDFLYKWACGNYDKYREKGGLEGDSRDFQDSFFINRRQVDYLKEYCPNDLEDFHHLLHEEWGEDDIMSKVLITVEVAIMKNKPSSGEGNLRQESSELPGYIYNF</sequence>
<dbReference type="Proteomes" id="UP000179284">
    <property type="component" value="Chromosome I"/>
</dbReference>
<organism evidence="1 2">
    <name type="scientific">Butyrivibrio hungatei</name>
    <dbReference type="NCBI Taxonomy" id="185008"/>
    <lineage>
        <taxon>Bacteria</taxon>
        <taxon>Bacillati</taxon>
        <taxon>Bacillota</taxon>
        <taxon>Clostridia</taxon>
        <taxon>Lachnospirales</taxon>
        <taxon>Lachnospiraceae</taxon>
        <taxon>Butyrivibrio</taxon>
    </lineage>
</organism>
<dbReference type="KEGG" id="bhu:bhn_I2284"/>
<proteinExistence type="predicted"/>
<gene>
    <name evidence="1" type="ORF">bhn_I2284</name>
</gene>
<evidence type="ECO:0000313" key="1">
    <source>
        <dbReference type="EMBL" id="AOZ97317.1"/>
    </source>
</evidence>
<name>A0A1D9P3W2_9FIRM</name>
<dbReference type="RefSeq" id="WP_071176929.1">
    <property type="nucleotide sequence ID" value="NZ_CP017831.1"/>
</dbReference>
<reference evidence="2" key="1">
    <citation type="submission" date="2016-10" db="EMBL/GenBank/DDBJ databases">
        <title>The complete genome sequence of the rumen bacterium Butyrivibrio hungatei MB2003.</title>
        <authorList>
            <person name="Palevich N."/>
            <person name="Kelly W.J."/>
            <person name="Leahy S.C."/>
            <person name="Altermann E."/>
            <person name="Rakonjac J."/>
            <person name="Attwood G.T."/>
        </authorList>
    </citation>
    <scope>NUCLEOTIDE SEQUENCE [LARGE SCALE GENOMIC DNA]</scope>
    <source>
        <strain evidence="2">MB2003</strain>
    </source>
</reference>